<gene>
    <name evidence="1" type="primary">paaI</name>
    <name evidence="1" type="ORF">GCM10016455_05320</name>
</gene>
<dbReference type="PANTHER" id="PTHR30458:SF0">
    <property type="entry name" value="1,2-PHENYLACETYL-COA EPOXIDASE, SUBUNIT C"/>
    <property type="match status" value="1"/>
</dbReference>
<dbReference type="PANTHER" id="PTHR30458">
    <property type="entry name" value="PHENYLACETIC ACID DEGRADATION PROTEIN PAA"/>
    <property type="match status" value="1"/>
</dbReference>
<comment type="caution">
    <text evidence="1">The sequence shown here is derived from an EMBL/GenBank/DDBJ whole genome shotgun (WGS) entry which is preliminary data.</text>
</comment>
<proteinExistence type="predicted"/>
<name>A0ABQ3IRW7_9RHOB</name>
<dbReference type="PIRSF" id="PIRSF037834">
    <property type="entry name" value="PA_CoA_Oase3"/>
    <property type="match status" value="1"/>
</dbReference>
<dbReference type="InterPro" id="IPR009078">
    <property type="entry name" value="Ferritin-like_SF"/>
</dbReference>
<dbReference type="NCBIfam" id="TIGR02158">
    <property type="entry name" value="PA_CoA_Oxy3"/>
    <property type="match status" value="1"/>
</dbReference>
<reference evidence="2" key="1">
    <citation type="journal article" date="2019" name="Int. J. Syst. Evol. Microbiol.">
        <title>The Global Catalogue of Microorganisms (GCM) 10K type strain sequencing project: providing services to taxonomists for standard genome sequencing and annotation.</title>
        <authorList>
            <consortium name="The Broad Institute Genomics Platform"/>
            <consortium name="The Broad Institute Genome Sequencing Center for Infectious Disease"/>
            <person name="Wu L."/>
            <person name="Ma J."/>
        </authorList>
    </citation>
    <scope>NUCLEOTIDE SEQUENCE [LARGE SCALE GENOMIC DNA]</scope>
    <source>
        <strain evidence="2">KCTC 42443</strain>
    </source>
</reference>
<dbReference type="Proteomes" id="UP000609802">
    <property type="component" value="Unassembled WGS sequence"/>
</dbReference>
<evidence type="ECO:0000313" key="1">
    <source>
        <dbReference type="EMBL" id="GHE88146.1"/>
    </source>
</evidence>
<dbReference type="InterPro" id="IPR011882">
    <property type="entry name" value="PaaC"/>
</dbReference>
<dbReference type="InterPro" id="IPR052703">
    <property type="entry name" value="Aromatic_CoA_ox/epox"/>
</dbReference>
<dbReference type="Pfam" id="PF05138">
    <property type="entry name" value="PaaA_PaaC"/>
    <property type="match status" value="1"/>
</dbReference>
<protein>
    <submittedName>
        <fullName evidence="1">Phenylacetic acid degradation protein</fullName>
    </submittedName>
</protein>
<organism evidence="1 2">
    <name type="scientific">Aliiroseovarius zhejiangensis</name>
    <dbReference type="NCBI Taxonomy" id="1632025"/>
    <lineage>
        <taxon>Bacteria</taxon>
        <taxon>Pseudomonadati</taxon>
        <taxon>Pseudomonadota</taxon>
        <taxon>Alphaproteobacteria</taxon>
        <taxon>Rhodobacterales</taxon>
        <taxon>Paracoccaceae</taxon>
        <taxon>Aliiroseovarius</taxon>
    </lineage>
</organism>
<dbReference type="RefSeq" id="WP_191284920.1">
    <property type="nucleotide sequence ID" value="NZ_BNCH01000001.1"/>
</dbReference>
<dbReference type="EMBL" id="BNCH01000001">
    <property type="protein sequence ID" value="GHE88146.1"/>
    <property type="molecule type" value="Genomic_DNA"/>
</dbReference>
<dbReference type="InterPro" id="IPR012347">
    <property type="entry name" value="Ferritin-like"/>
</dbReference>
<accession>A0ABQ3IRW7</accession>
<sequence>MADQNALFEFLLRMGDNSLILGHRVSEWCGHAPVLEEDIALANTALDLIGQTQMWLGLAGEVEGKGRTADDLAFLRDAWDFRNLLLCELPNGDFGRTLMRQFLYDAWSSIMLARLIGSSDPRVAEIAAKASKEVAYHVERSGDTVVGLGDGTEESHQRMQAALDYLWPYVGEMFDGDAVDTAMVKAGIAPDPASLREEYDALVGRVLTQATLTNPTDTFHHKGGRTGYMHTEHLGHLLTSMQWLQRAYPGATW</sequence>
<dbReference type="SUPFAM" id="SSF47240">
    <property type="entry name" value="Ferritin-like"/>
    <property type="match status" value="1"/>
</dbReference>
<evidence type="ECO:0000313" key="2">
    <source>
        <dbReference type="Proteomes" id="UP000609802"/>
    </source>
</evidence>
<dbReference type="Gene3D" id="1.20.1260.10">
    <property type="match status" value="1"/>
</dbReference>
<keyword evidence="2" id="KW-1185">Reference proteome</keyword>
<dbReference type="InterPro" id="IPR007814">
    <property type="entry name" value="PaaA_PaaC"/>
</dbReference>